<dbReference type="GO" id="GO:0042626">
    <property type="term" value="F:ATPase-coupled transmembrane transporter activity"/>
    <property type="evidence" value="ECO:0007669"/>
    <property type="project" value="TreeGrafter"/>
</dbReference>
<name>A0A7E4UTY0_PANRE</name>
<reference evidence="7" key="1">
    <citation type="journal article" date="2013" name="Genetics">
        <title>The draft genome and transcriptome of Panagrellus redivivus are shaped by the harsh demands of a free-living lifestyle.</title>
        <authorList>
            <person name="Srinivasan J."/>
            <person name="Dillman A.R."/>
            <person name="Macchietto M.G."/>
            <person name="Heikkinen L."/>
            <person name="Lakso M."/>
            <person name="Fracchia K.M."/>
            <person name="Antoshechkin I."/>
            <person name="Mortazavi A."/>
            <person name="Wong G."/>
            <person name="Sternberg P.W."/>
        </authorList>
    </citation>
    <scope>NUCLEOTIDE SEQUENCE [LARGE SCALE GENOMIC DNA]</scope>
    <source>
        <strain evidence="7">MT8872</strain>
    </source>
</reference>
<dbReference type="PANTHER" id="PTHR11384:SF59">
    <property type="entry name" value="LYSOSOMAL COBALAMIN TRANSPORTER ABCD4"/>
    <property type="match status" value="1"/>
</dbReference>
<dbReference type="InterPro" id="IPR003439">
    <property type="entry name" value="ABC_transporter-like_ATP-bd"/>
</dbReference>
<dbReference type="GO" id="GO:0005324">
    <property type="term" value="F:long-chain fatty acid transmembrane transporter activity"/>
    <property type="evidence" value="ECO:0007669"/>
    <property type="project" value="TreeGrafter"/>
</dbReference>
<keyword evidence="3" id="KW-0812">Transmembrane</keyword>
<dbReference type="PANTHER" id="PTHR11384">
    <property type="entry name" value="ATP-BINDING CASSETTE, SUB-FAMILY D MEMBER"/>
    <property type="match status" value="1"/>
</dbReference>
<dbReference type="Gene3D" id="3.40.50.300">
    <property type="entry name" value="P-loop containing nucleotide triphosphate hydrolases"/>
    <property type="match status" value="1"/>
</dbReference>
<accession>A0A7E4UTY0</accession>
<evidence type="ECO:0000313" key="7">
    <source>
        <dbReference type="Proteomes" id="UP000492821"/>
    </source>
</evidence>
<dbReference type="PROSITE" id="PS50893">
    <property type="entry name" value="ABC_TRANSPORTER_2"/>
    <property type="match status" value="1"/>
</dbReference>
<dbReference type="GO" id="GO:0005778">
    <property type="term" value="C:peroxisomal membrane"/>
    <property type="evidence" value="ECO:0007669"/>
    <property type="project" value="TreeGrafter"/>
</dbReference>
<dbReference type="InterPro" id="IPR050835">
    <property type="entry name" value="ABC_transporter_sub-D"/>
</dbReference>
<dbReference type="SUPFAM" id="SSF52540">
    <property type="entry name" value="P-loop containing nucleoside triphosphate hydrolases"/>
    <property type="match status" value="1"/>
</dbReference>
<keyword evidence="5" id="KW-0472">Membrane</keyword>
<dbReference type="InterPro" id="IPR027417">
    <property type="entry name" value="P-loop_NTPase"/>
</dbReference>
<dbReference type="GO" id="GO:0015910">
    <property type="term" value="P:long-chain fatty acid import into peroxisome"/>
    <property type="evidence" value="ECO:0007669"/>
    <property type="project" value="TreeGrafter"/>
</dbReference>
<dbReference type="GO" id="GO:0042760">
    <property type="term" value="P:very long-chain fatty acid catabolic process"/>
    <property type="evidence" value="ECO:0007669"/>
    <property type="project" value="TreeGrafter"/>
</dbReference>
<organism evidence="7 8">
    <name type="scientific">Panagrellus redivivus</name>
    <name type="common">Microworm</name>
    <dbReference type="NCBI Taxonomy" id="6233"/>
    <lineage>
        <taxon>Eukaryota</taxon>
        <taxon>Metazoa</taxon>
        <taxon>Ecdysozoa</taxon>
        <taxon>Nematoda</taxon>
        <taxon>Chromadorea</taxon>
        <taxon>Rhabditida</taxon>
        <taxon>Tylenchina</taxon>
        <taxon>Panagrolaimomorpha</taxon>
        <taxon>Panagrolaimoidea</taxon>
        <taxon>Panagrolaimidae</taxon>
        <taxon>Panagrellus</taxon>
    </lineage>
</organism>
<dbReference type="GO" id="GO:0007031">
    <property type="term" value="P:peroxisome organization"/>
    <property type="evidence" value="ECO:0007669"/>
    <property type="project" value="TreeGrafter"/>
</dbReference>
<proteinExistence type="inferred from homology"/>
<dbReference type="Pfam" id="PF00005">
    <property type="entry name" value="ABC_tran"/>
    <property type="match status" value="1"/>
</dbReference>
<evidence type="ECO:0000256" key="1">
    <source>
        <dbReference type="ARBA" id="ARBA00008575"/>
    </source>
</evidence>
<dbReference type="AlphaFoldDB" id="A0A7E4UTY0"/>
<dbReference type="GO" id="GO:0006635">
    <property type="term" value="P:fatty acid beta-oxidation"/>
    <property type="evidence" value="ECO:0007669"/>
    <property type="project" value="TreeGrafter"/>
</dbReference>
<evidence type="ECO:0000256" key="3">
    <source>
        <dbReference type="ARBA" id="ARBA00022692"/>
    </source>
</evidence>
<feature type="domain" description="ABC transporter" evidence="6">
    <location>
        <begin position="140"/>
        <end position="360"/>
    </location>
</feature>
<protein>
    <submittedName>
        <fullName evidence="8">ABC transporter domain-containing protein</fullName>
    </submittedName>
</protein>
<evidence type="ECO:0000256" key="5">
    <source>
        <dbReference type="ARBA" id="ARBA00023136"/>
    </source>
</evidence>
<comment type="similarity">
    <text evidence="1">Belongs to the ABC transporter superfamily. ABCD family. Peroxisomal fatty acyl CoA transporter (TC 3.A.1.203) subfamily.</text>
</comment>
<sequence>MYDASKFENKECMRLIDKIMIQNVWLGCWEIPQQFIQGFLLGLEMVMCYTILFFPIVVHDSDIKDIVAFLTLNFYECHFLFKTTYARYFQTIQGVFNSAGTLRRVHEFLEFADNNWKEVADDEAELDQRVKFCSDSNEVFKFDSVCYETPISPSKALMTNLNFTLKKGENLLVSGYSGSGKSAFLRIITRLWTIKSGTLTIGISDHETIVIPQKPYFPTGNLTLRQQIIFPKLIDDHNVSDKEMLEFITDLHLDTVFKKCGGLNTPVDFEWHERFTPAELQQMSFMRVLYHRPKLVLMDGVSSCCSAAVEQRLYELLDGLGISYISTGNRVSLRAFHHKELKLHGDGTYQVVDLRDDPLI</sequence>
<keyword evidence="4" id="KW-1133">Transmembrane helix</keyword>
<reference evidence="8" key="2">
    <citation type="submission" date="2020-10" db="UniProtKB">
        <authorList>
            <consortium name="WormBaseParasite"/>
        </authorList>
    </citation>
    <scope>IDENTIFICATION</scope>
</reference>
<evidence type="ECO:0000256" key="4">
    <source>
        <dbReference type="ARBA" id="ARBA00022989"/>
    </source>
</evidence>
<keyword evidence="7" id="KW-1185">Reference proteome</keyword>
<evidence type="ECO:0000256" key="2">
    <source>
        <dbReference type="ARBA" id="ARBA00022448"/>
    </source>
</evidence>
<dbReference type="GO" id="GO:0016887">
    <property type="term" value="F:ATP hydrolysis activity"/>
    <property type="evidence" value="ECO:0007669"/>
    <property type="project" value="InterPro"/>
</dbReference>
<dbReference type="WBParaSite" id="Pan_g1271.t1">
    <property type="protein sequence ID" value="Pan_g1271.t1"/>
    <property type="gene ID" value="Pan_g1271"/>
</dbReference>
<evidence type="ECO:0000259" key="6">
    <source>
        <dbReference type="PROSITE" id="PS50893"/>
    </source>
</evidence>
<dbReference type="GO" id="GO:0005524">
    <property type="term" value="F:ATP binding"/>
    <property type="evidence" value="ECO:0007669"/>
    <property type="project" value="InterPro"/>
</dbReference>
<dbReference type="Proteomes" id="UP000492821">
    <property type="component" value="Unassembled WGS sequence"/>
</dbReference>
<evidence type="ECO:0000313" key="8">
    <source>
        <dbReference type="WBParaSite" id="Pan_g1271.t1"/>
    </source>
</evidence>
<keyword evidence="2" id="KW-0813">Transport</keyword>